<evidence type="ECO:0008006" key="3">
    <source>
        <dbReference type="Google" id="ProtNLM"/>
    </source>
</evidence>
<dbReference type="Proteomes" id="UP000000749">
    <property type="component" value="Chromosome"/>
</dbReference>
<protein>
    <recommendedName>
        <fullName evidence="3">DUF2625 domain-containing protein</fullName>
    </recommendedName>
</protein>
<dbReference type="EMBL" id="CU928164">
    <property type="protein sequence ID" value="CAR16785.1"/>
    <property type="molecule type" value="Genomic_DNA"/>
</dbReference>
<dbReference type="KEGG" id="ect:ECIAI39_0648"/>
<dbReference type="NCBIfam" id="NF008498">
    <property type="entry name" value="PRK11408.1-5"/>
    <property type="match status" value="1"/>
</dbReference>
<dbReference type="PATRIC" id="fig|585057.6.peg.692"/>
<dbReference type="AlphaFoldDB" id="A0A0H3MF60"/>
<reference evidence="2" key="1">
    <citation type="journal article" date="2009" name="PLoS Genet.">
        <title>Organised genome dynamics in the Escherichia coli species results in highly diverse adaptive paths.</title>
        <authorList>
            <person name="Touchon M."/>
            <person name="Hoede C."/>
            <person name="Tenaillon O."/>
            <person name="Barbe V."/>
            <person name="Baeriswyl S."/>
            <person name="Bidet P."/>
            <person name="Bingen E."/>
            <person name="Bonacorsi S."/>
            <person name="Bouchier C."/>
            <person name="Bouvet O."/>
            <person name="Calteau A."/>
            <person name="Chiapello H."/>
            <person name="Clermont O."/>
            <person name="Cruveiller S."/>
            <person name="Danchin A."/>
            <person name="Diard M."/>
            <person name="Dossat C."/>
            <person name="Karoui M.E."/>
            <person name="Frapy E."/>
            <person name="Garry L."/>
            <person name="Ghigo J.M."/>
            <person name="Gilles A.M."/>
            <person name="Johnson J."/>
            <person name="Le Bouguenec C."/>
            <person name="Lescat M."/>
            <person name="Mangenot S."/>
            <person name="Martinez-Jehanne V."/>
            <person name="Matic I."/>
            <person name="Nassif X."/>
            <person name="Oztas S."/>
            <person name="Petit M.A."/>
            <person name="Pichon C."/>
            <person name="Rouy Z."/>
            <person name="Ruf C.S."/>
            <person name="Schneider D."/>
            <person name="Tourret J."/>
            <person name="Vacherie B."/>
            <person name="Vallenet D."/>
            <person name="Medigue C."/>
            <person name="Rocha E.P.C."/>
            <person name="Denamur E."/>
        </authorList>
    </citation>
    <scope>NUCLEOTIDE SEQUENCE [LARGE SCALE GENOMIC DNA]</scope>
    <source>
        <strain evidence="2">IAI39 / ExPEC</strain>
    </source>
</reference>
<accession>A0A0H3MF60</accession>
<dbReference type="NCBIfam" id="NF008494">
    <property type="entry name" value="PRK11408.1-1"/>
    <property type="match status" value="1"/>
</dbReference>
<organism evidence="1 2">
    <name type="scientific">Escherichia coli O7:K1 (strain IAI39 / ExPEC)</name>
    <dbReference type="NCBI Taxonomy" id="585057"/>
    <lineage>
        <taxon>Bacteria</taxon>
        <taxon>Pseudomonadati</taxon>
        <taxon>Pseudomonadota</taxon>
        <taxon>Gammaproteobacteria</taxon>
        <taxon>Enterobacterales</taxon>
        <taxon>Enterobacteriaceae</taxon>
        <taxon>Escherichia</taxon>
    </lineage>
</organism>
<dbReference type="Pfam" id="PF10946">
    <property type="entry name" value="DUF2625"/>
    <property type="match status" value="1"/>
</dbReference>
<evidence type="ECO:0000313" key="1">
    <source>
        <dbReference type="EMBL" id="CAR16785.1"/>
    </source>
</evidence>
<evidence type="ECO:0000313" key="2">
    <source>
        <dbReference type="Proteomes" id="UP000000749"/>
    </source>
</evidence>
<name>A0A0H3MF60_ECO7I</name>
<dbReference type="InterPro" id="IPR021239">
    <property type="entry name" value="DUF2625"/>
</dbReference>
<dbReference type="HOGENOM" id="CLU_071055_0_0_6"/>
<proteinExistence type="predicted"/>
<gene>
    <name evidence="1" type="ordered locus">ECIAI39_0648</name>
</gene>
<sequence>MDKVIFYSNIRNLIFKKCPIQCLIINDTVAHKEQVAMREVSQLVNTEDSAWPIIQNWLKEATNHAELLPVNKDLAETALYQLQVTTKSPMGALVYGSGGLLIDNGWLRIAGSGHPRLPRDPASWTQRPEFASVRALPIADDVAGGIFALNGGDLGEDTGCVYYFAPDTLNWESLEVGYSEFLQWALSGDLDTFYENVRWPQWQEDVIKLSATEAFTFYPFLWVQCEEARTRKVISLTELWEMQYQMKETITQ</sequence>
<dbReference type="STRING" id="585057.ECIAI39_0648"/>